<proteinExistence type="predicted"/>
<sequence length="91" mass="10001">MKKGFIGILTILFFCNFGRVEYSALNPKAKTIQTDSSAKTIANNPQRIVSQEEGKSDQDVSDTTEEQMSVAKYIATGIKLLFATLLKLLVA</sequence>
<organism evidence="2 3">
    <name type="scientific">Aquirufa novilacunae</name>
    <dbReference type="NCBI Taxonomy" id="3139305"/>
    <lineage>
        <taxon>Bacteria</taxon>
        <taxon>Pseudomonadati</taxon>
        <taxon>Bacteroidota</taxon>
        <taxon>Cytophagia</taxon>
        <taxon>Cytophagales</taxon>
        <taxon>Flectobacillaceae</taxon>
        <taxon>Aquirufa</taxon>
    </lineage>
</organism>
<name>A0ABW8STT1_9BACT</name>
<dbReference type="EMBL" id="JBEWZG010000001">
    <property type="protein sequence ID" value="MFL0205232.1"/>
    <property type="molecule type" value="Genomic_DNA"/>
</dbReference>
<evidence type="ECO:0008006" key="4">
    <source>
        <dbReference type="Google" id="ProtNLM"/>
    </source>
</evidence>
<dbReference type="RefSeq" id="WP_406776835.1">
    <property type="nucleotide sequence ID" value="NZ_JBEWZG010000001.1"/>
</dbReference>
<protein>
    <recommendedName>
        <fullName evidence="4">DUF4134 domain-containing protein</fullName>
    </recommendedName>
</protein>
<evidence type="ECO:0000256" key="1">
    <source>
        <dbReference type="SAM" id="MobiDB-lite"/>
    </source>
</evidence>
<dbReference type="Proteomes" id="UP001623559">
    <property type="component" value="Unassembled WGS sequence"/>
</dbReference>
<comment type="caution">
    <text evidence="2">The sequence shown here is derived from an EMBL/GenBank/DDBJ whole genome shotgun (WGS) entry which is preliminary data.</text>
</comment>
<reference evidence="2 3" key="1">
    <citation type="submission" date="2024-07" db="EMBL/GenBank/DDBJ databases">
        <authorList>
            <person name="Pitt A."/>
            <person name="Hahn M.W."/>
        </authorList>
    </citation>
    <scope>NUCLEOTIDE SEQUENCE [LARGE SCALE GENOMIC DNA]</scope>
    <source>
        <strain evidence="2 3">2-AUSEE-184A6</strain>
    </source>
</reference>
<evidence type="ECO:0000313" key="3">
    <source>
        <dbReference type="Proteomes" id="UP001623559"/>
    </source>
</evidence>
<gene>
    <name evidence="2" type="ORF">V7S74_00600</name>
</gene>
<accession>A0ABW8STT1</accession>
<feature type="region of interest" description="Disordered" evidence="1">
    <location>
        <begin position="43"/>
        <end position="62"/>
    </location>
</feature>
<evidence type="ECO:0000313" key="2">
    <source>
        <dbReference type="EMBL" id="MFL0205232.1"/>
    </source>
</evidence>